<name>A0A067T3T5_GALM3</name>
<sequence>MLSSFSRTARLKHWLSRPALKECKTVFDKALGILSNTDLEEDIASSAFGPVPDALRAIISDRQVALRARHKFDNVFYSRRSTHVGNSQIMFYPRGNLAASPLPGTIEYIIVRHDSSIAYAIRRQLSSAPGTIDPFITYPHFRATIYSPSLSNTLELISPEWVMCHYACWNMDSDQAVVLTLSRAGARNLTNSFILELLSTLDRLTLLVAPTNVLSVILGCGTRQAGGGHSHIHFTSMSHRDTFPLAWDVLWYIFKLIADMKLKEEEKYPALCTLRNASQVCSSWRKLVLGSPSLWARSLNINSLLRGTDMWTEAVIHRTGTAYLEIHVTRPDGDLDNPGFLQPAMDMLEHIVQAHWERIRTLDIDMAEFSSSMPSLFKRPAPCLQAFKICCDRWPSSFSPDFDIFPNAAPVLQTFKLYYRRGATLNITRLPGHNLRCLVLQKLTAISELPHALTLMPVLEILNVSVGSTERVQTHYPNPIILPKLKKIAFRIYGGVDFVLFLLKQISPANCCRLYISGCYLEDSPVSKSVDLYQDIISVHLGRCIHLATATSLRLFFEEDTLNISVKPPSHHRFVFDLVSARAHYPANTIPTLLSSVKAIQFNKITHGDLIFYPDWMLSFTADLQKLIKAFVSIETLRTDSQTLRFLHDTQSSSQGVIMPKLDAIVLASITEPETLGFVKCFLRFRIEGRVPIVRLGIPKYYFEPRIQDDDDATPYLALPEEFDSLIVGASQFPTSY</sequence>
<dbReference type="EMBL" id="KL142383">
    <property type="protein sequence ID" value="KDR74589.1"/>
    <property type="molecule type" value="Genomic_DNA"/>
</dbReference>
<dbReference type="Proteomes" id="UP000027222">
    <property type="component" value="Unassembled WGS sequence"/>
</dbReference>
<protein>
    <recommendedName>
        <fullName evidence="3">F-box domain-containing protein</fullName>
    </recommendedName>
</protein>
<accession>A0A067T3T5</accession>
<gene>
    <name evidence="1" type="ORF">GALMADRAFT_141601</name>
</gene>
<dbReference type="AlphaFoldDB" id="A0A067T3T5"/>
<dbReference type="OrthoDB" id="3247418at2759"/>
<evidence type="ECO:0000313" key="2">
    <source>
        <dbReference type="Proteomes" id="UP000027222"/>
    </source>
</evidence>
<evidence type="ECO:0000313" key="1">
    <source>
        <dbReference type="EMBL" id="KDR74589.1"/>
    </source>
</evidence>
<proteinExistence type="predicted"/>
<evidence type="ECO:0008006" key="3">
    <source>
        <dbReference type="Google" id="ProtNLM"/>
    </source>
</evidence>
<dbReference type="HOGENOM" id="CLU_376439_0_0_1"/>
<organism evidence="1 2">
    <name type="scientific">Galerina marginata (strain CBS 339.88)</name>
    <dbReference type="NCBI Taxonomy" id="685588"/>
    <lineage>
        <taxon>Eukaryota</taxon>
        <taxon>Fungi</taxon>
        <taxon>Dikarya</taxon>
        <taxon>Basidiomycota</taxon>
        <taxon>Agaricomycotina</taxon>
        <taxon>Agaricomycetes</taxon>
        <taxon>Agaricomycetidae</taxon>
        <taxon>Agaricales</taxon>
        <taxon>Agaricineae</taxon>
        <taxon>Strophariaceae</taxon>
        <taxon>Galerina</taxon>
    </lineage>
</organism>
<dbReference type="SUPFAM" id="SSF52047">
    <property type="entry name" value="RNI-like"/>
    <property type="match status" value="1"/>
</dbReference>
<keyword evidence="2" id="KW-1185">Reference proteome</keyword>
<reference evidence="2" key="1">
    <citation type="journal article" date="2014" name="Proc. Natl. Acad. Sci. U.S.A.">
        <title>Extensive sampling of basidiomycete genomes demonstrates inadequacy of the white-rot/brown-rot paradigm for wood decay fungi.</title>
        <authorList>
            <person name="Riley R."/>
            <person name="Salamov A.A."/>
            <person name="Brown D.W."/>
            <person name="Nagy L.G."/>
            <person name="Floudas D."/>
            <person name="Held B.W."/>
            <person name="Levasseur A."/>
            <person name="Lombard V."/>
            <person name="Morin E."/>
            <person name="Otillar R."/>
            <person name="Lindquist E.A."/>
            <person name="Sun H."/>
            <person name="LaButti K.M."/>
            <person name="Schmutz J."/>
            <person name="Jabbour D."/>
            <person name="Luo H."/>
            <person name="Baker S.E."/>
            <person name="Pisabarro A.G."/>
            <person name="Walton J.D."/>
            <person name="Blanchette R.A."/>
            <person name="Henrissat B."/>
            <person name="Martin F."/>
            <person name="Cullen D."/>
            <person name="Hibbett D.S."/>
            <person name="Grigoriev I.V."/>
        </authorList>
    </citation>
    <scope>NUCLEOTIDE SEQUENCE [LARGE SCALE GENOMIC DNA]</scope>
    <source>
        <strain evidence="2">CBS 339.88</strain>
    </source>
</reference>